<proteinExistence type="predicted"/>
<feature type="region of interest" description="Disordered" evidence="1">
    <location>
        <begin position="1"/>
        <end position="22"/>
    </location>
</feature>
<dbReference type="AlphaFoldDB" id="A0A6J8CN17"/>
<dbReference type="Proteomes" id="UP000507470">
    <property type="component" value="Unassembled WGS sequence"/>
</dbReference>
<protein>
    <submittedName>
        <fullName evidence="2">Uncharacterized protein</fullName>
    </submittedName>
</protein>
<evidence type="ECO:0000256" key="1">
    <source>
        <dbReference type="SAM" id="MobiDB-lite"/>
    </source>
</evidence>
<keyword evidence="3" id="KW-1185">Reference proteome</keyword>
<evidence type="ECO:0000313" key="3">
    <source>
        <dbReference type="Proteomes" id="UP000507470"/>
    </source>
</evidence>
<dbReference type="EMBL" id="CACVKT020005614">
    <property type="protein sequence ID" value="CAC5396434.1"/>
    <property type="molecule type" value="Genomic_DNA"/>
</dbReference>
<accession>A0A6J8CN17</accession>
<gene>
    <name evidence="2" type="ORF">MCOR_30990</name>
</gene>
<reference evidence="2 3" key="1">
    <citation type="submission" date="2020-06" db="EMBL/GenBank/DDBJ databases">
        <authorList>
            <person name="Li R."/>
            <person name="Bekaert M."/>
        </authorList>
    </citation>
    <scope>NUCLEOTIDE SEQUENCE [LARGE SCALE GENOMIC DNA]</scope>
    <source>
        <strain evidence="3">wild</strain>
    </source>
</reference>
<feature type="compositionally biased region" description="Basic and acidic residues" evidence="1">
    <location>
        <begin position="7"/>
        <end position="21"/>
    </location>
</feature>
<evidence type="ECO:0000313" key="2">
    <source>
        <dbReference type="EMBL" id="CAC5396434.1"/>
    </source>
</evidence>
<organism evidence="2 3">
    <name type="scientific">Mytilus coruscus</name>
    <name type="common">Sea mussel</name>
    <dbReference type="NCBI Taxonomy" id="42192"/>
    <lineage>
        <taxon>Eukaryota</taxon>
        <taxon>Metazoa</taxon>
        <taxon>Spiralia</taxon>
        <taxon>Lophotrochozoa</taxon>
        <taxon>Mollusca</taxon>
        <taxon>Bivalvia</taxon>
        <taxon>Autobranchia</taxon>
        <taxon>Pteriomorphia</taxon>
        <taxon>Mytilida</taxon>
        <taxon>Mytiloidea</taxon>
        <taxon>Mytilidae</taxon>
        <taxon>Mytilinae</taxon>
        <taxon>Mytilus</taxon>
    </lineage>
</organism>
<sequence>MNNLSEETSRNEPVHTPEKHPLQTCKPVMNDMFNIMRTQLNNKVLALHEKLTNIVFTQIGKQLDKISLADTKEMEQINPQMNNVERSTLLQPKQDKKEMEQINPQMNNIERTTLLQSKQDKTPITIKDTVATAPQLGQPIQNNAQRYMEPSSVASKWNLANSLTGQPLVYRGQQKYSS</sequence>
<name>A0A6J8CN17_MYTCO</name>